<accession>J9GPL8</accession>
<gene>
    <name evidence="1" type="ORF">EVA_01723</name>
</gene>
<dbReference type="AlphaFoldDB" id="J9GPL8"/>
<sequence length="74" mass="8257">MHHGFAFYSEASFCVTHGGSRVTVHRTKVTLSVDQGITHIPRLCHTHQCAINGAVAMGVDTYRVRHRQYGQTYG</sequence>
<evidence type="ECO:0000313" key="1">
    <source>
        <dbReference type="EMBL" id="EJX10167.1"/>
    </source>
</evidence>
<dbReference type="EMBL" id="AMCI01000240">
    <property type="protein sequence ID" value="EJX10167.1"/>
    <property type="molecule type" value="Genomic_DNA"/>
</dbReference>
<reference evidence="1" key="1">
    <citation type="journal article" date="2012" name="PLoS ONE">
        <title>Gene sets for utilization of primary and secondary nutrition supplies in the distal gut of endangered iberian lynx.</title>
        <authorList>
            <person name="Alcaide M."/>
            <person name="Messina E."/>
            <person name="Richter M."/>
            <person name="Bargiela R."/>
            <person name="Peplies J."/>
            <person name="Huws S.A."/>
            <person name="Newbold C.J."/>
            <person name="Golyshin P.N."/>
            <person name="Simon M.A."/>
            <person name="Lopez G."/>
            <person name="Yakimov M.M."/>
            <person name="Ferrer M."/>
        </authorList>
    </citation>
    <scope>NUCLEOTIDE SEQUENCE</scope>
</reference>
<organism evidence="1">
    <name type="scientific">gut metagenome</name>
    <dbReference type="NCBI Taxonomy" id="749906"/>
    <lineage>
        <taxon>unclassified sequences</taxon>
        <taxon>metagenomes</taxon>
        <taxon>organismal metagenomes</taxon>
    </lineage>
</organism>
<comment type="caution">
    <text evidence="1">The sequence shown here is derived from an EMBL/GenBank/DDBJ whole genome shotgun (WGS) entry which is preliminary data.</text>
</comment>
<protein>
    <submittedName>
        <fullName evidence="1">Uncharacterized protein</fullName>
    </submittedName>
</protein>
<proteinExistence type="predicted"/>
<name>J9GPL8_9ZZZZ</name>